<dbReference type="STRING" id="1802229.A2401_01975"/>
<comment type="caution">
    <text evidence="2">The sequence shown here is derived from an EMBL/GenBank/DDBJ whole genome shotgun (WGS) entry which is preliminary data.</text>
</comment>
<sequence length="130" mass="14736">MAVVFISPKKKQKGFFMGITISLALFLSVISFWVFLAQPSVQEQKTTLNKPKVNVNLAILDSEQFKNLENFELMPLQFEYTAMTSRNKIVQGVISAVSEEKAREILQTNGYSVSELKLIDIGRDNPFVPY</sequence>
<gene>
    <name evidence="2" type="ORF">A2401_01975</name>
</gene>
<dbReference type="Proteomes" id="UP000177751">
    <property type="component" value="Unassembled WGS sequence"/>
</dbReference>
<keyword evidence="1" id="KW-0472">Membrane</keyword>
<evidence type="ECO:0000313" key="3">
    <source>
        <dbReference type="Proteomes" id="UP000177751"/>
    </source>
</evidence>
<protein>
    <submittedName>
        <fullName evidence="2">Uncharacterized protein</fullName>
    </submittedName>
</protein>
<keyword evidence="1" id="KW-1133">Transmembrane helix</keyword>
<keyword evidence="1" id="KW-0812">Transmembrane</keyword>
<evidence type="ECO:0000313" key="2">
    <source>
        <dbReference type="EMBL" id="OGZ83617.1"/>
    </source>
</evidence>
<accession>A0A1G2J9E4</accession>
<organism evidence="2 3">
    <name type="scientific">Candidatus Staskawiczbacteria bacterium RIFOXYC1_FULL_38_18</name>
    <dbReference type="NCBI Taxonomy" id="1802229"/>
    <lineage>
        <taxon>Bacteria</taxon>
        <taxon>Candidatus Staskawicziibacteriota</taxon>
    </lineage>
</organism>
<dbReference type="EMBL" id="MHPP01000031">
    <property type="protein sequence ID" value="OGZ83617.1"/>
    <property type="molecule type" value="Genomic_DNA"/>
</dbReference>
<name>A0A1G2J9E4_9BACT</name>
<dbReference type="AlphaFoldDB" id="A0A1G2J9E4"/>
<evidence type="ECO:0000256" key="1">
    <source>
        <dbReference type="SAM" id="Phobius"/>
    </source>
</evidence>
<feature type="transmembrane region" description="Helical" evidence="1">
    <location>
        <begin position="15"/>
        <end position="36"/>
    </location>
</feature>
<reference evidence="2 3" key="1">
    <citation type="journal article" date="2016" name="Nat. Commun.">
        <title>Thousands of microbial genomes shed light on interconnected biogeochemical processes in an aquifer system.</title>
        <authorList>
            <person name="Anantharaman K."/>
            <person name="Brown C.T."/>
            <person name="Hug L.A."/>
            <person name="Sharon I."/>
            <person name="Castelle C.J."/>
            <person name="Probst A.J."/>
            <person name="Thomas B.C."/>
            <person name="Singh A."/>
            <person name="Wilkins M.J."/>
            <person name="Karaoz U."/>
            <person name="Brodie E.L."/>
            <person name="Williams K.H."/>
            <person name="Hubbard S.S."/>
            <person name="Banfield J.F."/>
        </authorList>
    </citation>
    <scope>NUCLEOTIDE SEQUENCE [LARGE SCALE GENOMIC DNA]</scope>
</reference>
<proteinExistence type="predicted"/>